<dbReference type="InterPro" id="IPR013785">
    <property type="entry name" value="Aldolase_TIM"/>
</dbReference>
<evidence type="ECO:0000256" key="3">
    <source>
        <dbReference type="ARBA" id="ARBA00023002"/>
    </source>
</evidence>
<reference evidence="4 5" key="1">
    <citation type="submission" date="2019-07" db="EMBL/GenBank/DDBJ databases">
        <title>Whole genome shotgun sequence of Reyranella soli NBRC 108950.</title>
        <authorList>
            <person name="Hosoyama A."/>
            <person name="Uohara A."/>
            <person name="Ohji S."/>
            <person name="Ichikawa N."/>
        </authorList>
    </citation>
    <scope>NUCLEOTIDE SEQUENCE [LARGE SCALE GENOMIC DNA]</scope>
    <source>
        <strain evidence="4 5">NBRC 108950</strain>
    </source>
</reference>
<dbReference type="Gene3D" id="3.20.20.70">
    <property type="entry name" value="Aldolase class I"/>
    <property type="match status" value="1"/>
</dbReference>
<gene>
    <name evidence="4" type="ORF">RSO01_35090</name>
</gene>
<dbReference type="PANTHER" id="PTHR32332:SF20">
    <property type="entry name" value="2-NITROPROPANE DIOXYGENASE-LIKE PROTEIN"/>
    <property type="match status" value="1"/>
</dbReference>
<evidence type="ECO:0000313" key="4">
    <source>
        <dbReference type="EMBL" id="GEP56343.1"/>
    </source>
</evidence>
<evidence type="ECO:0000313" key="5">
    <source>
        <dbReference type="Proteomes" id="UP000321058"/>
    </source>
</evidence>
<protein>
    <submittedName>
        <fullName evidence="4">Uncharacterized protein</fullName>
    </submittedName>
</protein>
<accession>A0A512NBM9</accession>
<keyword evidence="2" id="KW-0288">FMN</keyword>
<evidence type="ECO:0000256" key="1">
    <source>
        <dbReference type="ARBA" id="ARBA00022630"/>
    </source>
</evidence>
<keyword evidence="5" id="KW-1185">Reference proteome</keyword>
<dbReference type="Pfam" id="PF03060">
    <property type="entry name" value="NMO"/>
    <property type="match status" value="1"/>
</dbReference>
<dbReference type="GO" id="GO:0018580">
    <property type="term" value="F:nitronate monooxygenase activity"/>
    <property type="evidence" value="ECO:0007669"/>
    <property type="project" value="InterPro"/>
</dbReference>
<keyword evidence="1" id="KW-0285">Flavoprotein</keyword>
<name>A0A512NBM9_9HYPH</name>
<dbReference type="PANTHER" id="PTHR32332">
    <property type="entry name" value="2-NITROPROPANE DIOXYGENASE"/>
    <property type="match status" value="1"/>
</dbReference>
<dbReference type="SUPFAM" id="SSF51412">
    <property type="entry name" value="Inosine monophosphate dehydrogenase (IMPDH)"/>
    <property type="match status" value="1"/>
</dbReference>
<dbReference type="RefSeq" id="WP_218037372.1">
    <property type="nucleotide sequence ID" value="NZ_BKAJ01000062.1"/>
</dbReference>
<proteinExistence type="predicted"/>
<comment type="caution">
    <text evidence="4">The sequence shown here is derived from an EMBL/GenBank/DDBJ whole genome shotgun (WGS) entry which is preliminary data.</text>
</comment>
<dbReference type="CDD" id="cd04730">
    <property type="entry name" value="NPD_like"/>
    <property type="match status" value="1"/>
</dbReference>
<evidence type="ECO:0000256" key="2">
    <source>
        <dbReference type="ARBA" id="ARBA00022643"/>
    </source>
</evidence>
<organism evidence="4 5">
    <name type="scientific">Reyranella soli</name>
    <dbReference type="NCBI Taxonomy" id="1230389"/>
    <lineage>
        <taxon>Bacteria</taxon>
        <taxon>Pseudomonadati</taxon>
        <taxon>Pseudomonadota</taxon>
        <taxon>Alphaproteobacteria</taxon>
        <taxon>Hyphomicrobiales</taxon>
        <taxon>Reyranellaceae</taxon>
        <taxon>Reyranella</taxon>
    </lineage>
</organism>
<dbReference type="EMBL" id="BKAJ01000062">
    <property type="protein sequence ID" value="GEP56343.1"/>
    <property type="molecule type" value="Genomic_DNA"/>
</dbReference>
<keyword evidence="3" id="KW-0560">Oxidoreductase</keyword>
<dbReference type="Proteomes" id="UP000321058">
    <property type="component" value="Unassembled WGS sequence"/>
</dbReference>
<sequence length="286" mass="30594">MGLLENSIRDLSVTQREFTAIRTATNQPFGVNLPVRYLQMDPKEESAIIDWLLGQGVHFVTTSAGDPTRYTKMLKDAGVTVYHATATLRGAIKAVDAGVDGLIVEGAESAGLRNPEEVHTFALLQAVREKVDVPIVAAGGIVDGRGMAAAFALGAEGVTMGTRFVASFESPVHQNYKQAIVAAPITGTALVDNPPRARSRGLRTPYAVEVSEGKRERLPRNATLDMLYVQGDVDNTHGAAGESAGLIHEIKSVRQIIDDTIASFWREIDRLAGLRPARPSAPGSTP</sequence>
<dbReference type="InterPro" id="IPR004136">
    <property type="entry name" value="NMO"/>
</dbReference>
<dbReference type="AlphaFoldDB" id="A0A512NBM9"/>